<dbReference type="Proteomes" id="UP000053732">
    <property type="component" value="Unassembled WGS sequence"/>
</dbReference>
<evidence type="ECO:0000313" key="2">
    <source>
        <dbReference type="EMBL" id="CRL30858.1"/>
    </source>
</evidence>
<reference evidence="2 4" key="1">
    <citation type="journal article" date="2014" name="Nat. Commun.">
        <title>Multiple recent horizontal transfers of a large genomic region in cheese making fungi.</title>
        <authorList>
            <person name="Cheeseman K."/>
            <person name="Ropars J."/>
            <person name="Renault P."/>
            <person name="Dupont J."/>
            <person name="Gouzy J."/>
            <person name="Branca A."/>
            <person name="Abraham A.L."/>
            <person name="Ceppi M."/>
            <person name="Conseiller E."/>
            <person name="Debuchy R."/>
            <person name="Malagnac F."/>
            <person name="Goarin A."/>
            <person name="Silar P."/>
            <person name="Lacoste S."/>
            <person name="Sallet E."/>
            <person name="Bensimon A."/>
            <person name="Giraud T."/>
            <person name="Brygoo Y."/>
        </authorList>
    </citation>
    <scope>NUCLEOTIDE SEQUENCE [LARGE SCALE GENOMIC DNA]</scope>
    <source>
        <strain evidence="4">FM 013</strain>
        <strain evidence="2">FM013</strain>
    </source>
</reference>
<feature type="region of interest" description="Disordered" evidence="1">
    <location>
        <begin position="42"/>
        <end position="79"/>
    </location>
</feature>
<sequence length="79" mass="8623">MSLPKSAGGVQQPANETFVKSYQPLNPASISLEEYNRTMLHHTQRQISSVDKSDSDGGSGPRSRSSEHFHASNQDPSHS</sequence>
<dbReference type="AlphaFoldDB" id="A0A0G4PX30"/>
<keyword evidence="4" id="KW-1185">Reference proteome</keyword>
<dbReference type="EMBL" id="HG793194">
    <property type="protein sequence ID" value="CRL30858.1"/>
    <property type="molecule type" value="Genomic_DNA"/>
</dbReference>
<evidence type="ECO:0000313" key="4">
    <source>
        <dbReference type="Proteomes" id="UP000053732"/>
    </source>
</evidence>
<proteinExistence type="predicted"/>
<organism evidence="2 4">
    <name type="scientific">Penicillium camemberti (strain FM 013)</name>
    <dbReference type="NCBI Taxonomy" id="1429867"/>
    <lineage>
        <taxon>Eukaryota</taxon>
        <taxon>Fungi</taxon>
        <taxon>Dikarya</taxon>
        <taxon>Ascomycota</taxon>
        <taxon>Pezizomycotina</taxon>
        <taxon>Eurotiomycetes</taxon>
        <taxon>Eurotiomycetidae</taxon>
        <taxon>Eurotiales</taxon>
        <taxon>Aspergillaceae</taxon>
        <taxon>Penicillium</taxon>
    </lineage>
</organism>
<accession>A0A0G4PX30</accession>
<feature type="region of interest" description="Disordered" evidence="1">
    <location>
        <begin position="1"/>
        <end position="20"/>
    </location>
</feature>
<gene>
    <name evidence="2" type="ORF">PCAMFM013_S061g000032</name>
    <name evidence="3" type="ORF">PCAMFM013_S091g000002</name>
</gene>
<dbReference type="EMBL" id="HG793222">
    <property type="protein sequence ID" value="CRL31219.1"/>
    <property type="molecule type" value="Genomic_DNA"/>
</dbReference>
<evidence type="ECO:0000313" key="3">
    <source>
        <dbReference type="EMBL" id="CRL31219.1"/>
    </source>
</evidence>
<protein>
    <submittedName>
        <fullName evidence="2">Str. FM013</fullName>
    </submittedName>
</protein>
<name>A0A0G4PX30_PENC3</name>
<evidence type="ECO:0000256" key="1">
    <source>
        <dbReference type="SAM" id="MobiDB-lite"/>
    </source>
</evidence>